<proteinExistence type="predicted"/>
<dbReference type="InterPro" id="IPR017941">
    <property type="entry name" value="Rieske_2Fe-2S"/>
</dbReference>
<dbReference type="GO" id="GO:0016705">
    <property type="term" value="F:oxidoreductase activity, acting on paired donors, with incorporation or reduction of molecular oxygen"/>
    <property type="evidence" value="ECO:0007669"/>
    <property type="project" value="UniProtKB-ARBA"/>
</dbReference>
<dbReference type="GO" id="GO:0005737">
    <property type="term" value="C:cytoplasm"/>
    <property type="evidence" value="ECO:0007669"/>
    <property type="project" value="TreeGrafter"/>
</dbReference>
<evidence type="ECO:0000313" key="6">
    <source>
        <dbReference type="EMBL" id="KIE45667.1"/>
    </source>
</evidence>
<evidence type="ECO:0000256" key="3">
    <source>
        <dbReference type="ARBA" id="ARBA00023004"/>
    </source>
</evidence>
<evidence type="ECO:0000256" key="4">
    <source>
        <dbReference type="ARBA" id="ARBA00023014"/>
    </source>
</evidence>
<keyword evidence="4" id="KW-0411">Iron-sulfur</keyword>
<dbReference type="PANTHER" id="PTHR13847:SF274">
    <property type="entry name" value="RIESKE 2FE-2S IRON-SULFUR PROTEIN YHFW-RELATED"/>
    <property type="match status" value="1"/>
</dbReference>
<dbReference type="SUPFAM" id="SSF50022">
    <property type="entry name" value="ISP domain"/>
    <property type="match status" value="1"/>
</dbReference>
<dbReference type="Gene3D" id="3.50.50.60">
    <property type="entry name" value="FAD/NAD(P)-binding domain"/>
    <property type="match status" value="1"/>
</dbReference>
<comment type="caution">
    <text evidence="6">The sequence shown here is derived from an EMBL/GenBank/DDBJ whole genome shotgun (WGS) entry which is preliminary data.</text>
</comment>
<dbReference type="Proteomes" id="UP000031366">
    <property type="component" value="Unassembled WGS sequence"/>
</dbReference>
<dbReference type="InterPro" id="IPR036188">
    <property type="entry name" value="FAD/NAD-bd_sf"/>
</dbReference>
<reference evidence="6 7" key="1">
    <citation type="journal article" date="2015" name="Infect. Genet. Evol.">
        <title>Genomic sequences of six botulinum neurotoxin-producing strains representing three clostridial species illustrate the mobility and diversity of botulinum neurotoxin genes.</title>
        <authorList>
            <person name="Smith T.J."/>
            <person name="Hill K.K."/>
            <person name="Xie G."/>
            <person name="Foley B.T."/>
            <person name="Williamson C.H."/>
            <person name="Foster J.T."/>
            <person name="Johnson S.L."/>
            <person name="Chertkov O."/>
            <person name="Teshima H."/>
            <person name="Gibbons H.S."/>
            <person name="Johnsky L.A."/>
            <person name="Karavis M.A."/>
            <person name="Smith L.A."/>
        </authorList>
    </citation>
    <scope>NUCLEOTIDE SEQUENCE [LARGE SCALE GENOMIC DNA]</scope>
    <source>
        <strain evidence="6 7">CDC 2741</strain>
    </source>
</reference>
<evidence type="ECO:0000256" key="2">
    <source>
        <dbReference type="ARBA" id="ARBA00022723"/>
    </source>
</evidence>
<organism evidence="6 7">
    <name type="scientific">Clostridium argentinense CDC 2741</name>
    <dbReference type="NCBI Taxonomy" id="1418104"/>
    <lineage>
        <taxon>Bacteria</taxon>
        <taxon>Bacillati</taxon>
        <taxon>Bacillota</taxon>
        <taxon>Clostridia</taxon>
        <taxon>Eubacteriales</taxon>
        <taxon>Clostridiaceae</taxon>
        <taxon>Clostridium</taxon>
    </lineage>
</organism>
<name>A0A0C1QXD0_9CLOT</name>
<dbReference type="GO" id="GO:0051537">
    <property type="term" value="F:2 iron, 2 sulfur cluster binding"/>
    <property type="evidence" value="ECO:0007669"/>
    <property type="project" value="UniProtKB-KW"/>
</dbReference>
<dbReference type="EMBL" id="AYSO01000018">
    <property type="protein sequence ID" value="KIE45667.1"/>
    <property type="molecule type" value="Genomic_DNA"/>
</dbReference>
<evidence type="ECO:0000313" key="7">
    <source>
        <dbReference type="Proteomes" id="UP000031366"/>
    </source>
</evidence>
<dbReference type="Pfam" id="PF01266">
    <property type="entry name" value="DAO"/>
    <property type="match status" value="1"/>
</dbReference>
<protein>
    <submittedName>
        <fullName evidence="6">Pyridine nucleotide-disulfide oxidoreductase family protein</fullName>
    </submittedName>
</protein>
<dbReference type="InterPro" id="IPR038010">
    <property type="entry name" value="YhfW_C"/>
</dbReference>
<dbReference type="PROSITE" id="PS51296">
    <property type="entry name" value="RIESKE"/>
    <property type="match status" value="1"/>
</dbReference>
<gene>
    <name evidence="6" type="ORF">U732_2443</name>
</gene>
<dbReference type="RefSeq" id="WP_039634798.1">
    <property type="nucleotide sequence ID" value="NZ_AYSO01000018.1"/>
</dbReference>
<keyword evidence="3" id="KW-0408">Iron</keyword>
<dbReference type="InterPro" id="IPR006076">
    <property type="entry name" value="FAD-dep_OxRdtase"/>
</dbReference>
<dbReference type="STRING" id="29341.RSJ17_02635"/>
<dbReference type="AlphaFoldDB" id="A0A0C1QXD0"/>
<dbReference type="Gene3D" id="2.102.10.10">
    <property type="entry name" value="Rieske [2Fe-2S] iron-sulphur domain"/>
    <property type="match status" value="1"/>
</dbReference>
<sequence>MININKSLWLDTTKTTNYEKLNGNFEIDIAIIGGGLAGISTAYMLKKSGFNVAVFEGNRIGENTTGNTTAKITSQHDLIYDKLINDFGKEKARQYADANQSAIKKIKEIIEENNIDCDFEEKIACVYTESEEYIDKIEKEVKAATSLGISAEFAKKVALPFDIKAGVVFHNQAQFHPRKYLLALAEKINGDGLYIFEHTRILDVDKEDKKLILSTKDEKITANKVIVATHFPILNSHGLYFVRMHGERSYVLGLDTKNINVDGMYISAEKPKRSFRTQKLGDRDVLLLGGESHRTGEFYNTEKCYEALKTYGEKLYENMEIIYRWSTQDMTPLDGVPYIGQYSANTENLYVATGFQKWGMTSSTVAAMLITDLISSGKSPWIDVYTPSRFNVASSIKELGGNASKFTQRYTKGKLDYPEKSIKNIGKGEGKVVEYEGRKIGVYRDEEDNYYGVEIICTHMQCELQWNNSEKSWDCPCHASRFTIKGEIIEGPTVKPLRVVDIDKEKIKNND</sequence>
<dbReference type="OrthoDB" id="9767869at2"/>
<dbReference type="GO" id="GO:0004497">
    <property type="term" value="F:monooxygenase activity"/>
    <property type="evidence" value="ECO:0007669"/>
    <property type="project" value="UniProtKB-ARBA"/>
</dbReference>
<dbReference type="Gene3D" id="3.30.9.10">
    <property type="entry name" value="D-Amino Acid Oxidase, subunit A, domain 2"/>
    <property type="match status" value="1"/>
</dbReference>
<evidence type="ECO:0000256" key="1">
    <source>
        <dbReference type="ARBA" id="ARBA00022714"/>
    </source>
</evidence>
<feature type="domain" description="Rieske" evidence="5">
    <location>
        <begin position="417"/>
        <end position="500"/>
    </location>
</feature>
<dbReference type="GO" id="GO:0046872">
    <property type="term" value="F:metal ion binding"/>
    <property type="evidence" value="ECO:0007669"/>
    <property type="project" value="UniProtKB-KW"/>
</dbReference>
<keyword evidence="1" id="KW-0001">2Fe-2S</keyword>
<accession>A0A0C1QXD0</accession>
<evidence type="ECO:0000259" key="5">
    <source>
        <dbReference type="PROSITE" id="PS51296"/>
    </source>
</evidence>
<dbReference type="SUPFAM" id="SSF51905">
    <property type="entry name" value="FAD/NAD(P)-binding domain"/>
    <property type="match status" value="1"/>
</dbReference>
<keyword evidence="7" id="KW-1185">Reference proteome</keyword>
<dbReference type="CDD" id="cd03477">
    <property type="entry name" value="Rieske_YhfW_C"/>
    <property type="match status" value="1"/>
</dbReference>
<keyword evidence="2" id="KW-0479">Metal-binding</keyword>
<dbReference type="PANTHER" id="PTHR13847">
    <property type="entry name" value="SARCOSINE DEHYDROGENASE-RELATED"/>
    <property type="match status" value="1"/>
</dbReference>
<dbReference type="InterPro" id="IPR036922">
    <property type="entry name" value="Rieske_2Fe-2S_sf"/>
</dbReference>
<dbReference type="Pfam" id="PF00355">
    <property type="entry name" value="Rieske"/>
    <property type="match status" value="1"/>
</dbReference>